<proteinExistence type="predicted"/>
<dbReference type="Pfam" id="PF01208">
    <property type="entry name" value="URO-D"/>
    <property type="match status" value="1"/>
</dbReference>
<dbReference type="STRING" id="411467.BACCAP_01472"/>
<dbReference type="InterPro" id="IPR000257">
    <property type="entry name" value="Uroporphyrinogen_deCOase"/>
</dbReference>
<organism evidence="2 3">
    <name type="scientific">Pseudoflavonifractor capillosus ATCC 29799</name>
    <dbReference type="NCBI Taxonomy" id="411467"/>
    <lineage>
        <taxon>Bacteria</taxon>
        <taxon>Bacillati</taxon>
        <taxon>Bacillota</taxon>
        <taxon>Clostridia</taxon>
        <taxon>Eubacteriales</taxon>
        <taxon>Oscillospiraceae</taxon>
        <taxon>Pseudoflavonifractor</taxon>
    </lineage>
</organism>
<protein>
    <recommendedName>
        <fullName evidence="1">Uroporphyrinogen decarboxylase (URO-D) domain-containing protein</fullName>
    </recommendedName>
</protein>
<evidence type="ECO:0000313" key="3">
    <source>
        <dbReference type="Proteomes" id="UP000003639"/>
    </source>
</evidence>
<accession>A6NTE3</accession>
<dbReference type="EMBL" id="AAXG02000010">
    <property type="protein sequence ID" value="EDN00706.1"/>
    <property type="molecule type" value="Genomic_DNA"/>
</dbReference>
<dbReference type="eggNOG" id="COG0407">
    <property type="taxonomic scope" value="Bacteria"/>
</dbReference>
<dbReference type="InterPro" id="IPR052024">
    <property type="entry name" value="Methanogen_methyltrans"/>
</dbReference>
<evidence type="ECO:0000313" key="2">
    <source>
        <dbReference type="EMBL" id="EDN00706.1"/>
    </source>
</evidence>
<dbReference type="GO" id="GO:0006779">
    <property type="term" value="P:porphyrin-containing compound biosynthetic process"/>
    <property type="evidence" value="ECO:0007669"/>
    <property type="project" value="InterPro"/>
</dbReference>
<reference evidence="2" key="1">
    <citation type="submission" date="2007-04" db="EMBL/GenBank/DDBJ databases">
        <authorList>
            <person name="Fulton L."/>
            <person name="Clifton S."/>
            <person name="Fulton B."/>
            <person name="Xu J."/>
            <person name="Minx P."/>
            <person name="Pepin K.H."/>
            <person name="Johnson M."/>
            <person name="Thiruvilangam P."/>
            <person name="Bhonagiri V."/>
            <person name="Nash W.E."/>
            <person name="Mardis E.R."/>
            <person name="Wilson R.K."/>
        </authorList>
    </citation>
    <scope>NUCLEOTIDE SEQUENCE [LARGE SCALE GENOMIC DNA]</scope>
    <source>
        <strain evidence="2">ATCC 29799</strain>
    </source>
</reference>
<dbReference type="PANTHER" id="PTHR47099">
    <property type="entry name" value="METHYLCOBAMIDE:COM METHYLTRANSFERASE MTBA"/>
    <property type="match status" value="1"/>
</dbReference>
<dbReference type="Gene3D" id="3.20.20.210">
    <property type="match status" value="1"/>
</dbReference>
<sequence>MRNERRSTMTHRERVLAALAHRQPDHCPVDFWAVPEVVERLLKHFGAREEAELYDLLDVDMQFVFPCSTLPDPEILPDGSYFDRMGVHRRPVRNDYCTYDEYASYPLAYAESVADLERYDKWPDPDAFDWAHFAAQIAPLHEKRFLKLHAGGIFEYAWALRGYEQFMMDLCMDPDMVHYIMDKFCTYWCGFIRNAMEAAGEYLDMVYTYDDIAAQNALLLSPEMLEEFVYPYHRRMNSVIKAYGKPIMYHSCGAVLSQLPKLAELPIDVLNPLQPMAKGMDFQWLKDNWGDRLSFHGGLCLQSTLPKGTPDEVREAVRRAVSILGKNGGYIMTSAHYLQNDIPTENILAMYEPELRKSGE</sequence>
<keyword evidence="3" id="KW-1185">Reference proteome</keyword>
<comment type="caution">
    <text evidence="2">The sequence shown here is derived from an EMBL/GenBank/DDBJ whole genome shotgun (WGS) entry which is preliminary data.</text>
</comment>
<gene>
    <name evidence="2" type="ORF">BACCAP_01472</name>
</gene>
<evidence type="ECO:0000259" key="1">
    <source>
        <dbReference type="Pfam" id="PF01208"/>
    </source>
</evidence>
<dbReference type="InterPro" id="IPR038071">
    <property type="entry name" value="UROD/MetE-like_sf"/>
</dbReference>
<dbReference type="AlphaFoldDB" id="A6NTE3"/>
<dbReference type="PANTHER" id="PTHR47099:SF1">
    <property type="entry name" value="METHYLCOBAMIDE:COM METHYLTRANSFERASE MTBA"/>
    <property type="match status" value="1"/>
</dbReference>
<feature type="domain" description="Uroporphyrinogen decarboxylase (URO-D)" evidence="1">
    <location>
        <begin position="149"/>
        <end position="352"/>
    </location>
</feature>
<dbReference type="GO" id="GO:0004853">
    <property type="term" value="F:uroporphyrinogen decarboxylase activity"/>
    <property type="evidence" value="ECO:0007669"/>
    <property type="project" value="InterPro"/>
</dbReference>
<dbReference type="Proteomes" id="UP000003639">
    <property type="component" value="Unassembled WGS sequence"/>
</dbReference>
<dbReference type="SUPFAM" id="SSF51726">
    <property type="entry name" value="UROD/MetE-like"/>
    <property type="match status" value="1"/>
</dbReference>
<reference evidence="2" key="2">
    <citation type="submission" date="2007-06" db="EMBL/GenBank/DDBJ databases">
        <title>Draft genome sequence of Pseudoflavonifractor capillosus ATCC 29799.</title>
        <authorList>
            <person name="Sudarsanam P."/>
            <person name="Ley R."/>
            <person name="Guruge J."/>
            <person name="Turnbaugh P.J."/>
            <person name="Mahowald M."/>
            <person name="Liep D."/>
            <person name="Gordon J."/>
        </authorList>
    </citation>
    <scope>NUCLEOTIDE SEQUENCE [LARGE SCALE GENOMIC DNA]</scope>
    <source>
        <strain evidence="2">ATCC 29799</strain>
    </source>
</reference>
<name>A6NTE3_9FIRM</name>